<sequence>MRKLRNVFVLTALCAVVTMLTGCGGAGELFGLRKPAPRILSVRIDRESSSIRVELNRGTFYTNEFACYRIDDDGEKRYVQFSYERVYLHGDNGTAVFVLTDRHSEALDLEATYYVAAEFTTDMWDYSSSNGGTRPVKCNGLYRCEPGKDGVPVY</sequence>
<comment type="caution">
    <text evidence="1">The sequence shown here is derived from an EMBL/GenBank/DDBJ whole genome shotgun (WGS) entry which is preliminary data.</text>
</comment>
<organism evidence="1 2">
    <name type="scientific">Candidatus Berkelbacteria bacterium CG10_big_fil_rev_8_21_14_0_10_43_13</name>
    <dbReference type="NCBI Taxonomy" id="1974514"/>
    <lineage>
        <taxon>Bacteria</taxon>
        <taxon>Candidatus Berkelbacteria</taxon>
    </lineage>
</organism>
<evidence type="ECO:0000313" key="1">
    <source>
        <dbReference type="EMBL" id="PIS07763.1"/>
    </source>
</evidence>
<reference evidence="2" key="1">
    <citation type="submission" date="2017-09" db="EMBL/GenBank/DDBJ databases">
        <title>Depth-based differentiation of microbial function through sediment-hosted aquifers and enrichment of novel symbionts in the deep terrestrial subsurface.</title>
        <authorList>
            <person name="Probst A.J."/>
            <person name="Ladd B."/>
            <person name="Jarett J.K."/>
            <person name="Geller-Mcgrath D.E."/>
            <person name="Sieber C.M.K."/>
            <person name="Emerson J.B."/>
            <person name="Anantharaman K."/>
            <person name="Thomas B.C."/>
            <person name="Malmstrom R."/>
            <person name="Stieglmeier M."/>
            <person name="Klingl A."/>
            <person name="Woyke T."/>
            <person name="Ryan C.M."/>
            <person name="Banfield J.F."/>
        </authorList>
    </citation>
    <scope>NUCLEOTIDE SEQUENCE [LARGE SCALE GENOMIC DNA]</scope>
</reference>
<dbReference type="PROSITE" id="PS51257">
    <property type="entry name" value="PROKAR_LIPOPROTEIN"/>
    <property type="match status" value="1"/>
</dbReference>
<name>A0A2H0W6N6_9BACT</name>
<dbReference type="AlphaFoldDB" id="A0A2H0W6N6"/>
<evidence type="ECO:0000313" key="2">
    <source>
        <dbReference type="Proteomes" id="UP000231382"/>
    </source>
</evidence>
<accession>A0A2H0W6N6</accession>
<proteinExistence type="predicted"/>
<dbReference type="Proteomes" id="UP000231382">
    <property type="component" value="Unassembled WGS sequence"/>
</dbReference>
<protein>
    <recommendedName>
        <fullName evidence="3">Lipoprotein</fullName>
    </recommendedName>
</protein>
<dbReference type="EMBL" id="PEZW01000013">
    <property type="protein sequence ID" value="PIS07763.1"/>
    <property type="molecule type" value="Genomic_DNA"/>
</dbReference>
<gene>
    <name evidence="1" type="ORF">COT78_01875</name>
</gene>
<evidence type="ECO:0008006" key="3">
    <source>
        <dbReference type="Google" id="ProtNLM"/>
    </source>
</evidence>